<gene>
    <name evidence="1" type="ORF">B0T14DRAFT_426772</name>
</gene>
<evidence type="ECO:0000313" key="1">
    <source>
        <dbReference type="EMBL" id="KAK0624087.1"/>
    </source>
</evidence>
<comment type="caution">
    <text evidence="1">The sequence shown here is derived from an EMBL/GenBank/DDBJ whole genome shotgun (WGS) entry which is preliminary data.</text>
</comment>
<dbReference type="EMBL" id="JAULSU010000003">
    <property type="protein sequence ID" value="KAK0624087.1"/>
    <property type="molecule type" value="Genomic_DNA"/>
</dbReference>
<dbReference type="AlphaFoldDB" id="A0AA39WZ96"/>
<evidence type="ECO:0000313" key="2">
    <source>
        <dbReference type="Proteomes" id="UP001175000"/>
    </source>
</evidence>
<reference evidence="1" key="1">
    <citation type="submission" date="2023-06" db="EMBL/GenBank/DDBJ databases">
        <title>Genome-scale phylogeny and comparative genomics of the fungal order Sordariales.</title>
        <authorList>
            <consortium name="Lawrence Berkeley National Laboratory"/>
            <person name="Hensen N."/>
            <person name="Bonometti L."/>
            <person name="Westerberg I."/>
            <person name="Brannstrom I.O."/>
            <person name="Guillou S."/>
            <person name="Cros-Aarteil S."/>
            <person name="Calhoun S."/>
            <person name="Haridas S."/>
            <person name="Kuo A."/>
            <person name="Mondo S."/>
            <person name="Pangilinan J."/>
            <person name="Riley R."/>
            <person name="Labutti K."/>
            <person name="Andreopoulos B."/>
            <person name="Lipzen A."/>
            <person name="Chen C."/>
            <person name="Yanf M."/>
            <person name="Daum C."/>
            <person name="Ng V."/>
            <person name="Clum A."/>
            <person name="Steindorff A."/>
            <person name="Ohm R."/>
            <person name="Martin F."/>
            <person name="Silar P."/>
            <person name="Natvig D."/>
            <person name="Lalanne C."/>
            <person name="Gautier V."/>
            <person name="Ament-Velasquez S.L."/>
            <person name="Kruys A."/>
            <person name="Hutchinson M.I."/>
            <person name="Powell A.J."/>
            <person name="Barry K."/>
            <person name="Miller A.N."/>
            <person name="Grigoriev I.V."/>
            <person name="Debuchy R."/>
            <person name="Gladieux P."/>
            <person name="Thoren M.H."/>
            <person name="Johannesson H."/>
        </authorList>
    </citation>
    <scope>NUCLEOTIDE SEQUENCE</scope>
    <source>
        <strain evidence="1">CBS 606.72</strain>
    </source>
</reference>
<dbReference type="Gene3D" id="3.40.50.300">
    <property type="entry name" value="P-loop containing nucleotide triphosphate hydrolases"/>
    <property type="match status" value="1"/>
</dbReference>
<dbReference type="Proteomes" id="UP001175000">
    <property type="component" value="Unassembled WGS sequence"/>
</dbReference>
<name>A0AA39WZ96_9PEZI</name>
<organism evidence="1 2">
    <name type="scientific">Immersiella caudata</name>
    <dbReference type="NCBI Taxonomy" id="314043"/>
    <lineage>
        <taxon>Eukaryota</taxon>
        <taxon>Fungi</taxon>
        <taxon>Dikarya</taxon>
        <taxon>Ascomycota</taxon>
        <taxon>Pezizomycotina</taxon>
        <taxon>Sordariomycetes</taxon>
        <taxon>Sordariomycetidae</taxon>
        <taxon>Sordariales</taxon>
        <taxon>Lasiosphaeriaceae</taxon>
        <taxon>Immersiella</taxon>
    </lineage>
</organism>
<sequence length="501" mass="55927">MTTSQPAENLLARLTSPDEFFAPCPKFRILVLGNPESTKQELFSKVFGVELEKKLIANAFGNDHNIENELDLEGQNERLAIYTSPNFGSDDENVYRRVCDFIASRSSESTELPERIHCIWYCVASEDERPVSHLETRFFGGGLATVAPHVPVVLLYTKYDEFVSRVRMDWSHDAQQRGLSKVAVSHILKDLSTKRFEKSIKKRWDAVLLDDRGRYKVQQVPRVCVASDSDPDGDDLSFEKLATTTLDSLREWKDWDVKLAFAAAQRNSATISTQFCADAATEYFEVDTGHARKIHGIDIRDIVPNFFAKAIRIFNMRDAAAVLTQETLLERILVAVFPADQRPLLDESLHRSSTEPSMLLNLSPHERGVLLAQALASVVMFLDKLADTQWPQSDAFHTLTTQTVERELRAVGTGHAKQELLETVESSPIFASCPMKAVIAELIVKAVALADKISSPHGRGAAREIVVIDDSELQEISLSFVNDQSPDGMVLPCGLTILPLN</sequence>
<keyword evidence="2" id="KW-1185">Reference proteome</keyword>
<dbReference type="InterPro" id="IPR027417">
    <property type="entry name" value="P-loop_NTPase"/>
</dbReference>
<protein>
    <submittedName>
        <fullName evidence="1">Uncharacterized protein</fullName>
    </submittedName>
</protein>
<proteinExistence type="predicted"/>
<accession>A0AA39WZ96</accession>